<comment type="caution">
    <text evidence="1">The sequence shown here is derived from an EMBL/GenBank/DDBJ whole genome shotgun (WGS) entry which is preliminary data.</text>
</comment>
<evidence type="ECO:0000313" key="1">
    <source>
        <dbReference type="EMBL" id="KAK8942639.1"/>
    </source>
</evidence>
<reference evidence="1 2" key="1">
    <citation type="journal article" date="2022" name="Nat. Plants">
        <title>Genomes of leafy and leafless Platanthera orchids illuminate the evolution of mycoheterotrophy.</title>
        <authorList>
            <person name="Li M.H."/>
            <person name="Liu K.W."/>
            <person name="Li Z."/>
            <person name="Lu H.C."/>
            <person name="Ye Q.L."/>
            <person name="Zhang D."/>
            <person name="Wang J.Y."/>
            <person name="Li Y.F."/>
            <person name="Zhong Z.M."/>
            <person name="Liu X."/>
            <person name="Yu X."/>
            <person name="Liu D.K."/>
            <person name="Tu X.D."/>
            <person name="Liu B."/>
            <person name="Hao Y."/>
            <person name="Liao X.Y."/>
            <person name="Jiang Y.T."/>
            <person name="Sun W.H."/>
            <person name="Chen J."/>
            <person name="Chen Y.Q."/>
            <person name="Ai Y."/>
            <person name="Zhai J.W."/>
            <person name="Wu S.S."/>
            <person name="Zhou Z."/>
            <person name="Hsiao Y.Y."/>
            <person name="Wu W.L."/>
            <person name="Chen Y.Y."/>
            <person name="Lin Y.F."/>
            <person name="Hsu J.L."/>
            <person name="Li C.Y."/>
            <person name="Wang Z.W."/>
            <person name="Zhao X."/>
            <person name="Zhong W.Y."/>
            <person name="Ma X.K."/>
            <person name="Ma L."/>
            <person name="Huang J."/>
            <person name="Chen G.Z."/>
            <person name="Huang M.Z."/>
            <person name="Huang L."/>
            <person name="Peng D.H."/>
            <person name="Luo Y.B."/>
            <person name="Zou S.Q."/>
            <person name="Chen S.P."/>
            <person name="Lan S."/>
            <person name="Tsai W.C."/>
            <person name="Van de Peer Y."/>
            <person name="Liu Z.J."/>
        </authorList>
    </citation>
    <scope>NUCLEOTIDE SEQUENCE [LARGE SCALE GENOMIC DNA]</scope>
    <source>
        <strain evidence="1">Lor287</strain>
    </source>
</reference>
<keyword evidence="2" id="KW-1185">Reference proteome</keyword>
<name>A0AAP0BMR2_9ASPA</name>
<protein>
    <submittedName>
        <fullName evidence="1">Uncharacterized protein</fullName>
    </submittedName>
</protein>
<accession>A0AAP0BMR2</accession>
<dbReference type="AlphaFoldDB" id="A0AAP0BMR2"/>
<sequence>MAHRFSIPPSAPCRLTNAKTRRENQGVGKIGRQGTAMKGCKRLQIASLHKVSLRREKNVLFVKLVQAMNCSQVPPRLMMSWIKMMTVMMVWLPRWRRMMAPSHCLCPLLHYQHLPPSLVPGAPCHQCLQKARIRIIRLCWVFNFITRSKFRGHRLVTTSRLHMKDLLICISPQQNFQK</sequence>
<gene>
    <name evidence="1" type="ORF">KSP39_PZI008741</name>
</gene>
<evidence type="ECO:0000313" key="2">
    <source>
        <dbReference type="Proteomes" id="UP001418222"/>
    </source>
</evidence>
<dbReference type="EMBL" id="JBBWWQ010000007">
    <property type="protein sequence ID" value="KAK8942639.1"/>
    <property type="molecule type" value="Genomic_DNA"/>
</dbReference>
<proteinExistence type="predicted"/>
<dbReference type="Proteomes" id="UP001418222">
    <property type="component" value="Unassembled WGS sequence"/>
</dbReference>
<organism evidence="1 2">
    <name type="scientific">Platanthera zijinensis</name>
    <dbReference type="NCBI Taxonomy" id="2320716"/>
    <lineage>
        <taxon>Eukaryota</taxon>
        <taxon>Viridiplantae</taxon>
        <taxon>Streptophyta</taxon>
        <taxon>Embryophyta</taxon>
        <taxon>Tracheophyta</taxon>
        <taxon>Spermatophyta</taxon>
        <taxon>Magnoliopsida</taxon>
        <taxon>Liliopsida</taxon>
        <taxon>Asparagales</taxon>
        <taxon>Orchidaceae</taxon>
        <taxon>Orchidoideae</taxon>
        <taxon>Orchideae</taxon>
        <taxon>Orchidinae</taxon>
        <taxon>Platanthera</taxon>
    </lineage>
</organism>